<sequence length="290" mass="32357">MGLTYEQRNLENIAKLADHTKAAALKWHAFLIANDINILVYHTIRTVDQQREYYNNGASKTMRSYHLVGQALDFVPTNDKGETLWSDYNKPEIKKAIAEAKRLGFEWGGEWKTFIDKPHLQFNYKGYGTDTFTKDAPKSETKAEVYEEPKKEVTKPSSDPGNATINFIQATLNSRYKSAIKSDGYYGPQTKQALLKGLQTELNKQFNARLVVDGIWGPKTEKALATVREGARGNIAWIIQAALYCKGFDPKGIDGIFGAGTKQAVLAFQCANCLVADGIVGKNTFGKLFK</sequence>
<protein>
    <recommendedName>
        <fullName evidence="5">Peptidase M15</fullName>
    </recommendedName>
</protein>
<feature type="domain" description="Peptidoglycan binding-like" evidence="1">
    <location>
        <begin position="167"/>
        <end position="224"/>
    </location>
</feature>
<dbReference type="Gene3D" id="1.10.101.10">
    <property type="entry name" value="PGBD-like superfamily/PGBD"/>
    <property type="match status" value="2"/>
</dbReference>
<dbReference type="InterPro" id="IPR002477">
    <property type="entry name" value="Peptidoglycan-bd-like"/>
</dbReference>
<evidence type="ECO:0000313" key="3">
    <source>
        <dbReference type="EMBL" id="AZU61088.1"/>
    </source>
</evidence>
<dbReference type="SUPFAM" id="SSF55166">
    <property type="entry name" value="Hedgehog/DD-peptidase"/>
    <property type="match status" value="1"/>
</dbReference>
<dbReference type="Pfam" id="PF01471">
    <property type="entry name" value="PG_binding_1"/>
    <property type="match status" value="2"/>
</dbReference>
<dbReference type="Proteomes" id="UP000282892">
    <property type="component" value="Chromosome"/>
</dbReference>
<dbReference type="Pfam" id="PF13539">
    <property type="entry name" value="Peptidase_M15_4"/>
    <property type="match status" value="1"/>
</dbReference>
<evidence type="ECO:0000313" key="4">
    <source>
        <dbReference type="Proteomes" id="UP000282892"/>
    </source>
</evidence>
<dbReference type="InterPro" id="IPR036365">
    <property type="entry name" value="PGBD-like_sf"/>
</dbReference>
<organism evidence="3 4">
    <name type="scientific">Neobacillus mesonae</name>
    <dbReference type="NCBI Taxonomy" id="1193713"/>
    <lineage>
        <taxon>Bacteria</taxon>
        <taxon>Bacillati</taxon>
        <taxon>Bacillota</taxon>
        <taxon>Bacilli</taxon>
        <taxon>Bacillales</taxon>
        <taxon>Bacillaceae</taxon>
        <taxon>Neobacillus</taxon>
    </lineage>
</organism>
<feature type="domain" description="Peptidase M15C" evidence="2">
    <location>
        <begin position="59"/>
        <end position="121"/>
    </location>
</feature>
<dbReference type="OrthoDB" id="9799970at2"/>
<evidence type="ECO:0000259" key="2">
    <source>
        <dbReference type="Pfam" id="PF13539"/>
    </source>
</evidence>
<gene>
    <name evidence="3" type="ORF">CHR53_07375</name>
</gene>
<reference evidence="3 4" key="1">
    <citation type="submission" date="2017-07" db="EMBL/GenBank/DDBJ databases">
        <title>The complete genome sequence of Bacillus mesonae strain H20-5, an efficient strain improving plant abiotic stress resistance.</title>
        <authorList>
            <person name="Kim S.Y."/>
            <person name="Song H."/>
            <person name="Sang M.K."/>
            <person name="Weon H.-Y."/>
            <person name="Song J."/>
        </authorList>
    </citation>
    <scope>NUCLEOTIDE SEQUENCE [LARGE SCALE GENOMIC DNA]</scope>
    <source>
        <strain evidence="3 4">H20-5</strain>
    </source>
</reference>
<proteinExistence type="predicted"/>
<evidence type="ECO:0000259" key="1">
    <source>
        <dbReference type="Pfam" id="PF01471"/>
    </source>
</evidence>
<dbReference type="SUPFAM" id="SSF47090">
    <property type="entry name" value="PGBD-like"/>
    <property type="match status" value="2"/>
</dbReference>
<dbReference type="CDD" id="cd14845">
    <property type="entry name" value="L-Ala-D-Glu_peptidase_like"/>
    <property type="match status" value="1"/>
</dbReference>
<dbReference type="GO" id="GO:0008233">
    <property type="term" value="F:peptidase activity"/>
    <property type="evidence" value="ECO:0007669"/>
    <property type="project" value="InterPro"/>
</dbReference>
<dbReference type="AlphaFoldDB" id="A0A3T0HVU6"/>
<dbReference type="InterPro" id="IPR039561">
    <property type="entry name" value="Peptidase_M15C"/>
</dbReference>
<dbReference type="InterPro" id="IPR009045">
    <property type="entry name" value="Zn_M74/Hedgehog-like"/>
</dbReference>
<keyword evidence="4" id="KW-1185">Reference proteome</keyword>
<evidence type="ECO:0008006" key="5">
    <source>
        <dbReference type="Google" id="ProtNLM"/>
    </source>
</evidence>
<name>A0A3T0HVU6_9BACI</name>
<feature type="domain" description="Peptidoglycan binding-like" evidence="1">
    <location>
        <begin position="239"/>
        <end position="288"/>
    </location>
</feature>
<dbReference type="InterPro" id="IPR036366">
    <property type="entry name" value="PGBDSf"/>
</dbReference>
<accession>A0A3T0HVU6</accession>
<dbReference type="EMBL" id="CP022572">
    <property type="protein sequence ID" value="AZU61088.1"/>
    <property type="molecule type" value="Genomic_DNA"/>
</dbReference>
<dbReference type="KEGG" id="nmk:CHR53_07375"/>
<dbReference type="Gene3D" id="3.30.1380.10">
    <property type="match status" value="1"/>
</dbReference>